<dbReference type="SUPFAM" id="SSF52166">
    <property type="entry name" value="Ribosomal protein L4"/>
    <property type="match status" value="1"/>
</dbReference>
<dbReference type="PANTHER" id="PTHR10746">
    <property type="entry name" value="50S RIBOSOMAL PROTEIN L4"/>
    <property type="match status" value="1"/>
</dbReference>
<dbReference type="Gene3D" id="3.40.1370.10">
    <property type="match status" value="1"/>
</dbReference>
<evidence type="ECO:0000313" key="7">
    <source>
        <dbReference type="EMBL" id="PIR85158.1"/>
    </source>
</evidence>
<dbReference type="GO" id="GO:1990904">
    <property type="term" value="C:ribonucleoprotein complex"/>
    <property type="evidence" value="ECO:0007669"/>
    <property type="project" value="UniProtKB-KW"/>
</dbReference>
<name>A0A2H0UFG5_9BACT</name>
<dbReference type="InterPro" id="IPR023574">
    <property type="entry name" value="Ribosomal_uL4_dom_sf"/>
</dbReference>
<dbReference type="EMBL" id="PFBH01000014">
    <property type="protein sequence ID" value="PIR85158.1"/>
    <property type="molecule type" value="Genomic_DNA"/>
</dbReference>
<dbReference type="Proteomes" id="UP000229315">
    <property type="component" value="Unassembled WGS sequence"/>
</dbReference>
<feature type="region of interest" description="Disordered" evidence="6">
    <location>
        <begin position="79"/>
        <end position="123"/>
    </location>
</feature>
<dbReference type="HAMAP" id="MF_01328_B">
    <property type="entry name" value="Ribosomal_uL4_B"/>
    <property type="match status" value="1"/>
</dbReference>
<dbReference type="GO" id="GO:0005840">
    <property type="term" value="C:ribosome"/>
    <property type="evidence" value="ECO:0007669"/>
    <property type="project" value="UniProtKB-KW"/>
</dbReference>
<gene>
    <name evidence="5" type="primary">rplD</name>
    <name evidence="7" type="ORF">COU15_01990</name>
</gene>
<dbReference type="AlphaFoldDB" id="A0A2H0UFG5"/>
<dbReference type="GO" id="GO:0019843">
    <property type="term" value="F:rRNA binding"/>
    <property type="evidence" value="ECO:0007669"/>
    <property type="project" value="UniProtKB-UniRule"/>
</dbReference>
<evidence type="ECO:0000313" key="8">
    <source>
        <dbReference type="Proteomes" id="UP000229315"/>
    </source>
</evidence>
<comment type="function">
    <text evidence="5">Forms part of the polypeptide exit tunnel.</text>
</comment>
<dbReference type="Pfam" id="PF00573">
    <property type="entry name" value="Ribosomal_L4"/>
    <property type="match status" value="1"/>
</dbReference>
<comment type="caution">
    <text evidence="7">The sequence shown here is derived from an EMBL/GenBank/DDBJ whole genome shotgun (WGS) entry which is preliminary data.</text>
</comment>
<accession>A0A2H0UFG5</accession>
<evidence type="ECO:0000256" key="5">
    <source>
        <dbReference type="HAMAP-Rule" id="MF_01328"/>
    </source>
</evidence>
<comment type="similarity">
    <text evidence="1 5">Belongs to the universal ribosomal protein uL4 family.</text>
</comment>
<keyword evidence="5" id="KW-0699">rRNA-binding</keyword>
<keyword evidence="2 5" id="KW-0689">Ribosomal protein</keyword>
<dbReference type="InterPro" id="IPR002136">
    <property type="entry name" value="Ribosomal_uL4"/>
</dbReference>
<keyword evidence="3 5" id="KW-0687">Ribonucleoprotein</keyword>
<evidence type="ECO:0000256" key="6">
    <source>
        <dbReference type="SAM" id="MobiDB-lite"/>
    </source>
</evidence>
<dbReference type="GO" id="GO:0006412">
    <property type="term" value="P:translation"/>
    <property type="evidence" value="ECO:0007669"/>
    <property type="project" value="UniProtKB-UniRule"/>
</dbReference>
<protein>
    <recommendedName>
        <fullName evidence="4 5">Large ribosomal subunit protein uL4</fullName>
    </recommendedName>
</protein>
<keyword evidence="5" id="KW-0694">RNA-binding</keyword>
<dbReference type="PANTHER" id="PTHR10746:SF6">
    <property type="entry name" value="LARGE RIBOSOMAL SUBUNIT PROTEIN UL4M"/>
    <property type="match status" value="1"/>
</dbReference>
<evidence type="ECO:0000256" key="3">
    <source>
        <dbReference type="ARBA" id="ARBA00023274"/>
    </source>
</evidence>
<dbReference type="GO" id="GO:0003735">
    <property type="term" value="F:structural constituent of ribosome"/>
    <property type="evidence" value="ECO:0007669"/>
    <property type="project" value="InterPro"/>
</dbReference>
<evidence type="ECO:0000256" key="2">
    <source>
        <dbReference type="ARBA" id="ARBA00022980"/>
    </source>
</evidence>
<comment type="subunit">
    <text evidence="5">Part of the 50S ribosomal subunit.</text>
</comment>
<reference evidence="8" key="1">
    <citation type="submission" date="2017-09" db="EMBL/GenBank/DDBJ databases">
        <title>Depth-based differentiation of microbial function through sediment-hosted aquifers and enrichment of novel symbionts in the deep terrestrial subsurface.</title>
        <authorList>
            <person name="Probst A.J."/>
            <person name="Ladd B."/>
            <person name="Jarett J.K."/>
            <person name="Geller-Mcgrath D.E."/>
            <person name="Sieber C.M.K."/>
            <person name="Emerson J.B."/>
            <person name="Anantharaman K."/>
            <person name="Thomas B.C."/>
            <person name="Malmstrom R."/>
            <person name="Stieglmeier M."/>
            <person name="Klingl A."/>
            <person name="Woyke T."/>
            <person name="Ryan C.M."/>
            <person name="Banfield J.F."/>
        </authorList>
    </citation>
    <scope>NUCLEOTIDE SEQUENCE [LARGE SCALE GENOMIC DNA]</scope>
</reference>
<proteinExistence type="inferred from homology"/>
<feature type="compositionally biased region" description="Basic residues" evidence="6">
    <location>
        <begin position="87"/>
        <end position="104"/>
    </location>
</feature>
<evidence type="ECO:0000256" key="1">
    <source>
        <dbReference type="ARBA" id="ARBA00010528"/>
    </source>
</evidence>
<evidence type="ECO:0000256" key="4">
    <source>
        <dbReference type="ARBA" id="ARBA00035244"/>
    </source>
</evidence>
<feature type="region of interest" description="Disordered" evidence="6">
    <location>
        <begin position="1"/>
        <end position="25"/>
    </location>
</feature>
<sequence length="248" mass="26827">MATEKKTTVKKKAPSQKVAPKTPKATRTLSAKVYSVAGKEVSTITLPENIFGLPKNDALVHQVLVSTEANARTNVAHTKGRGEVRGGGKKPWKQKGTGRARHGSIRSPIWRGGGTTFGPTNERDFSQKINKKMRVKALTTVLSGKFSDEEVVFVDSLSFSEPKTKDAKALLGALAKATGVEALATRRKNAALVVIPSADENAKKSFKNMGNVEVIVSRNLNISSLLTYRYIVIVNPEVSFESLPVNVK</sequence>
<comment type="function">
    <text evidence="5">One of the primary rRNA binding proteins, this protein initially binds near the 5'-end of the 23S rRNA. It is important during the early stages of 50S assembly. It makes multiple contacts with different domains of the 23S rRNA in the assembled 50S subunit and ribosome.</text>
</comment>
<organism evidence="7 8">
    <name type="scientific">Candidatus Kaiserbacteria bacterium CG10_big_fil_rev_8_21_14_0_10_45_20</name>
    <dbReference type="NCBI Taxonomy" id="1974607"/>
    <lineage>
        <taxon>Bacteria</taxon>
        <taxon>Candidatus Kaiseribacteriota</taxon>
    </lineage>
</organism>
<dbReference type="InterPro" id="IPR013005">
    <property type="entry name" value="Ribosomal_uL4-like"/>
</dbReference>
<dbReference type="NCBIfam" id="TIGR03953">
    <property type="entry name" value="rplD_bact"/>
    <property type="match status" value="1"/>
</dbReference>